<protein>
    <recommendedName>
        <fullName evidence="1">F-box domain-containing protein</fullName>
    </recommendedName>
</protein>
<dbReference type="SUPFAM" id="SSF52047">
    <property type="entry name" value="RNI-like"/>
    <property type="match status" value="1"/>
</dbReference>
<dbReference type="SMART" id="SM00579">
    <property type="entry name" value="FBD"/>
    <property type="match status" value="1"/>
</dbReference>
<dbReference type="InterPro" id="IPR032675">
    <property type="entry name" value="LRR_dom_sf"/>
</dbReference>
<dbReference type="CDD" id="cd22160">
    <property type="entry name" value="F-box_AtFBL13-like"/>
    <property type="match status" value="1"/>
</dbReference>
<dbReference type="Pfam" id="PF08387">
    <property type="entry name" value="FBD"/>
    <property type="match status" value="1"/>
</dbReference>
<organism evidence="2 3">
    <name type="scientific">Sorghum bicolor</name>
    <name type="common">Sorghum</name>
    <name type="synonym">Sorghum vulgare</name>
    <dbReference type="NCBI Taxonomy" id="4558"/>
    <lineage>
        <taxon>Eukaryota</taxon>
        <taxon>Viridiplantae</taxon>
        <taxon>Streptophyta</taxon>
        <taxon>Embryophyta</taxon>
        <taxon>Tracheophyta</taxon>
        <taxon>Spermatophyta</taxon>
        <taxon>Magnoliopsida</taxon>
        <taxon>Liliopsida</taxon>
        <taxon>Poales</taxon>
        <taxon>Poaceae</taxon>
        <taxon>PACMAD clade</taxon>
        <taxon>Panicoideae</taxon>
        <taxon>Andropogonodae</taxon>
        <taxon>Andropogoneae</taxon>
        <taxon>Sorghinae</taxon>
        <taxon>Sorghum</taxon>
    </lineage>
</organism>
<dbReference type="SUPFAM" id="SSF81383">
    <property type="entry name" value="F-box domain"/>
    <property type="match status" value="1"/>
</dbReference>
<dbReference type="Pfam" id="PF24758">
    <property type="entry name" value="LRR_At5g56370"/>
    <property type="match status" value="1"/>
</dbReference>
<dbReference type="Gene3D" id="3.80.10.10">
    <property type="entry name" value="Ribonuclease Inhibitor"/>
    <property type="match status" value="1"/>
</dbReference>
<name>A0A921RDR2_SORBI</name>
<evidence type="ECO:0000313" key="3">
    <source>
        <dbReference type="Proteomes" id="UP000807115"/>
    </source>
</evidence>
<feature type="domain" description="F-box" evidence="1">
    <location>
        <begin position="56"/>
        <end position="89"/>
    </location>
</feature>
<dbReference type="InterPro" id="IPR055302">
    <property type="entry name" value="F-box_dom-containing"/>
</dbReference>
<evidence type="ECO:0000313" key="2">
    <source>
        <dbReference type="EMBL" id="KAG0538321.1"/>
    </source>
</evidence>
<dbReference type="OMA" id="WSCQVAS"/>
<dbReference type="Gramene" id="EES01012">
    <property type="protein sequence ID" value="EES01012"/>
    <property type="gene ID" value="SORBI_3003G207600"/>
</dbReference>
<dbReference type="PROSITE" id="PS50181">
    <property type="entry name" value="FBOX"/>
    <property type="match status" value="1"/>
</dbReference>
<dbReference type="EMBL" id="CM027682">
    <property type="protein sequence ID" value="KAG0538321.1"/>
    <property type="molecule type" value="Genomic_DNA"/>
</dbReference>
<gene>
    <name evidence="2" type="ORF">BDA96_03G225700</name>
</gene>
<dbReference type="PANTHER" id="PTHR32141">
    <property type="match status" value="1"/>
</dbReference>
<reference evidence="2" key="1">
    <citation type="journal article" date="2019" name="BMC Genomics">
        <title>A new reference genome for Sorghum bicolor reveals high levels of sequence similarity between sweet and grain genotypes: implications for the genetics of sugar metabolism.</title>
        <authorList>
            <person name="Cooper E.A."/>
            <person name="Brenton Z.W."/>
            <person name="Flinn B.S."/>
            <person name="Jenkins J."/>
            <person name="Shu S."/>
            <person name="Flowers D."/>
            <person name="Luo F."/>
            <person name="Wang Y."/>
            <person name="Xia P."/>
            <person name="Barry K."/>
            <person name="Daum C."/>
            <person name="Lipzen A."/>
            <person name="Yoshinaga Y."/>
            <person name="Schmutz J."/>
            <person name="Saski C."/>
            <person name="Vermerris W."/>
            <person name="Kresovich S."/>
        </authorList>
    </citation>
    <scope>NUCLEOTIDE SEQUENCE</scope>
</reference>
<proteinExistence type="predicted"/>
<dbReference type="InterPro" id="IPR036047">
    <property type="entry name" value="F-box-like_dom_sf"/>
</dbReference>
<sequence>MERQAVNAHPMDHAMAGTTMRDILSSWLPDPLVYADAILSADFSSPTAGGAAVADQDRVSALPDNILRDIVSRLPVKDAARTALLSSRWLPLWRSAPLVLIDALLVSGAGHGGTGTLARDADSSAVTAAVSQALEAHPGPFRCVDLTSAAMVAHHAELVRWLYLLAIKRVEELIFVNRPLPLDVPLPIAIFSLPFVKRLHLGVWRFPNTAQLPRGVAFPSLQELRLGCMAMDDKDLDFVLARSPALENLVLYTSQRQVNLRINSSSLWSVQLCMCVVHDVAVVDAPRLERLFLWETISSFSRDKIRTRVKIGHAPNLRLVGFLEPGVHVLEVGDTVIKIGTKASAHTIIPSVKILALKVRFGVRNEAKMLPSFLRCFPNIETLHIESRKADEPTGTLSHKFWQDNARTECVSHIREIIFHEYHGKKSELAFIKFILENAEALQEMAIVYVNGSFSSWDEADTKVMKDLSCVKRASQNCNIEVLESSNSRGSSSWSCEEASDSCVIDPFEYCY</sequence>
<dbReference type="InterPro" id="IPR055411">
    <property type="entry name" value="LRR_FXL15/At3g58940/PEG3-like"/>
</dbReference>
<dbReference type="InterPro" id="IPR001810">
    <property type="entry name" value="F-box_dom"/>
</dbReference>
<comment type="caution">
    <text evidence="2">The sequence shown here is derived from an EMBL/GenBank/DDBJ whole genome shotgun (WGS) entry which is preliminary data.</text>
</comment>
<dbReference type="Proteomes" id="UP000807115">
    <property type="component" value="Chromosome 3"/>
</dbReference>
<dbReference type="OrthoDB" id="1298252at2759"/>
<dbReference type="InterPro" id="IPR006566">
    <property type="entry name" value="FBD"/>
</dbReference>
<accession>A0A921RDR2</accession>
<dbReference type="InterPro" id="IPR053781">
    <property type="entry name" value="F-box_AtFBL13-like"/>
</dbReference>
<dbReference type="AlphaFoldDB" id="A0A921RDR2"/>
<dbReference type="PANTHER" id="PTHR32141:SF149">
    <property type="entry name" value="OS01G0596100 PROTEIN"/>
    <property type="match status" value="1"/>
</dbReference>
<reference evidence="2" key="2">
    <citation type="submission" date="2020-10" db="EMBL/GenBank/DDBJ databases">
        <authorList>
            <person name="Cooper E.A."/>
            <person name="Brenton Z.W."/>
            <person name="Flinn B.S."/>
            <person name="Jenkins J."/>
            <person name="Shu S."/>
            <person name="Flowers D."/>
            <person name="Luo F."/>
            <person name="Wang Y."/>
            <person name="Xia P."/>
            <person name="Barry K."/>
            <person name="Daum C."/>
            <person name="Lipzen A."/>
            <person name="Yoshinaga Y."/>
            <person name="Schmutz J."/>
            <person name="Saski C."/>
            <person name="Vermerris W."/>
            <person name="Kresovich S."/>
        </authorList>
    </citation>
    <scope>NUCLEOTIDE SEQUENCE</scope>
</reference>
<dbReference type="Pfam" id="PF00646">
    <property type="entry name" value="F-box"/>
    <property type="match status" value="1"/>
</dbReference>
<evidence type="ECO:0000259" key="1">
    <source>
        <dbReference type="PROSITE" id="PS50181"/>
    </source>
</evidence>